<dbReference type="SUPFAM" id="SSF49854">
    <property type="entry name" value="Spermadhesin, CUB domain"/>
    <property type="match status" value="1"/>
</dbReference>
<keyword evidence="1" id="KW-1133">Transmembrane helix</keyword>
<dbReference type="Gene3D" id="2.60.120.290">
    <property type="entry name" value="Spermadhesin, CUB domain"/>
    <property type="match status" value="1"/>
</dbReference>
<comment type="caution">
    <text evidence="3">The sequence shown here is derived from an EMBL/GenBank/DDBJ whole genome shotgun (WGS) entry which is preliminary data.</text>
</comment>
<evidence type="ECO:0000313" key="3">
    <source>
        <dbReference type="EMBL" id="KAJ4460657.1"/>
    </source>
</evidence>
<proteinExistence type="predicted"/>
<name>A0ABQ8UQA0_9EUKA</name>
<gene>
    <name evidence="3" type="ORF">PAPYR_2875</name>
</gene>
<evidence type="ECO:0000256" key="1">
    <source>
        <dbReference type="SAM" id="Phobius"/>
    </source>
</evidence>
<evidence type="ECO:0000313" key="4">
    <source>
        <dbReference type="Proteomes" id="UP001141327"/>
    </source>
</evidence>
<feature type="signal peptide" evidence="2">
    <location>
        <begin position="1"/>
        <end position="21"/>
    </location>
</feature>
<evidence type="ECO:0008006" key="5">
    <source>
        <dbReference type="Google" id="ProtNLM"/>
    </source>
</evidence>
<protein>
    <recommendedName>
        <fullName evidence="5">CUB domain-containing protein</fullName>
    </recommendedName>
</protein>
<evidence type="ECO:0000256" key="2">
    <source>
        <dbReference type="SAM" id="SignalP"/>
    </source>
</evidence>
<dbReference type="Proteomes" id="UP001141327">
    <property type="component" value="Unassembled WGS sequence"/>
</dbReference>
<feature type="transmembrane region" description="Helical" evidence="1">
    <location>
        <begin position="271"/>
        <end position="294"/>
    </location>
</feature>
<feature type="chain" id="PRO_5047051535" description="CUB domain-containing protein" evidence="2">
    <location>
        <begin position="22"/>
        <end position="379"/>
    </location>
</feature>
<accession>A0ABQ8UQA0</accession>
<keyword evidence="4" id="KW-1185">Reference proteome</keyword>
<sequence>MVFAAWVGLALLVLAAPLASCTCTGKASITGIDSGNIVPGTGPFSGACTFEIKPGFQLSDPQRIVIGVRTWDSANKFTLSVYDGQPTDADALLYSVTQGSARPLEVRARLHSLATVVFTPDAATTDTSLEVYFYTSTLCSNSETPMLTAQEGTLGSGPGPYKNTMLCNWVVAPSSIPSGSKLRFQMTMLDTHASDAWVRLLDASDNKLAEYWGVSPPQQEITCPTSSCKVAWHTGDVAHANTHTGFGMTYRVSSGTTPTPSPTAVPAGGDWWIYVVVFVSVLVVLMLIALCLICRSGACRRTARAPAVSVCYPQRPTRLHDITRDWRLKVKSQRRYNAYKNALQPGATRRNPILPHFNPILTPYNALPRVRTVFPRCNI</sequence>
<keyword evidence="1" id="KW-0472">Membrane</keyword>
<dbReference type="InterPro" id="IPR035914">
    <property type="entry name" value="Sperma_CUB_dom_sf"/>
</dbReference>
<keyword evidence="2" id="KW-0732">Signal</keyword>
<reference evidence="3" key="1">
    <citation type="journal article" date="2022" name="bioRxiv">
        <title>Genomics of Preaxostyla Flagellates Illuminates Evolutionary Transitions and the Path Towards Mitochondrial Loss.</title>
        <authorList>
            <person name="Novak L.V.F."/>
            <person name="Treitli S.C."/>
            <person name="Pyrih J."/>
            <person name="Halakuc P."/>
            <person name="Pipaliya S.V."/>
            <person name="Vacek V."/>
            <person name="Brzon O."/>
            <person name="Soukal P."/>
            <person name="Eme L."/>
            <person name="Dacks J.B."/>
            <person name="Karnkowska A."/>
            <person name="Elias M."/>
            <person name="Hampl V."/>
        </authorList>
    </citation>
    <scope>NUCLEOTIDE SEQUENCE</scope>
    <source>
        <strain evidence="3">RCP-MX</strain>
    </source>
</reference>
<keyword evidence="1" id="KW-0812">Transmembrane</keyword>
<organism evidence="3 4">
    <name type="scientific">Paratrimastix pyriformis</name>
    <dbReference type="NCBI Taxonomy" id="342808"/>
    <lineage>
        <taxon>Eukaryota</taxon>
        <taxon>Metamonada</taxon>
        <taxon>Preaxostyla</taxon>
        <taxon>Paratrimastigidae</taxon>
        <taxon>Paratrimastix</taxon>
    </lineage>
</organism>
<dbReference type="EMBL" id="JAPMOS010000011">
    <property type="protein sequence ID" value="KAJ4460657.1"/>
    <property type="molecule type" value="Genomic_DNA"/>
</dbReference>